<gene>
    <name evidence="1" type="ORF">H8S11_12945</name>
</gene>
<dbReference type="AlphaFoldDB" id="A0A8J6M952"/>
<dbReference type="EMBL" id="JACOPO010000012">
    <property type="protein sequence ID" value="MBC5723712.1"/>
    <property type="molecule type" value="Genomic_DNA"/>
</dbReference>
<dbReference type="PANTHER" id="PTHR34071:SF2">
    <property type="entry name" value="FLAVIN-NUCLEOTIDE-BINDING PROTEIN"/>
    <property type="match status" value="1"/>
</dbReference>
<evidence type="ECO:0000313" key="2">
    <source>
        <dbReference type="Proteomes" id="UP000628736"/>
    </source>
</evidence>
<sequence>MYPMRRSDREQGEEFALSLIDHCSHGVMSIHTSEAFPYCLPLSFVRNGNCLYFHCAKAGGRKLDLLHANPNVCITFVGGDEPEFVAPNTYTTYFQSAIVTGTAVEVTDQEEMIEALRLLCEKLMPEHMSGFSHAIQSTLAATSVWRVDIAEARGKQKKRPANC</sequence>
<name>A0A8J6M952_9FIRM</name>
<dbReference type="Gene3D" id="2.30.110.10">
    <property type="entry name" value="Electron Transport, Fmn-binding Protein, Chain A"/>
    <property type="match status" value="1"/>
</dbReference>
<dbReference type="InterPro" id="IPR012349">
    <property type="entry name" value="Split_barrel_FMN-bd"/>
</dbReference>
<organism evidence="1 2">
    <name type="scientific">Flintibacter hominis</name>
    <dbReference type="NCBI Taxonomy" id="2763048"/>
    <lineage>
        <taxon>Bacteria</taxon>
        <taxon>Bacillati</taxon>
        <taxon>Bacillota</taxon>
        <taxon>Clostridia</taxon>
        <taxon>Eubacteriales</taxon>
        <taxon>Flintibacter</taxon>
    </lineage>
</organism>
<keyword evidence="2" id="KW-1185">Reference proteome</keyword>
<comment type="caution">
    <text evidence="1">The sequence shown here is derived from an EMBL/GenBank/DDBJ whole genome shotgun (WGS) entry which is preliminary data.</text>
</comment>
<dbReference type="RefSeq" id="WP_186853411.1">
    <property type="nucleotide sequence ID" value="NZ_JACOPO010000012.1"/>
</dbReference>
<dbReference type="Pfam" id="PF12900">
    <property type="entry name" value="Pyridox_ox_2"/>
    <property type="match status" value="1"/>
</dbReference>
<dbReference type="PANTHER" id="PTHR34071">
    <property type="entry name" value="5-NITROIMIDAZOLE ANTIBIOTICS RESISTANCE PROTEIN, NIMA-FAMILY-RELATED PROTEIN-RELATED"/>
    <property type="match status" value="1"/>
</dbReference>
<proteinExistence type="predicted"/>
<accession>A0A8J6M952</accession>
<dbReference type="InterPro" id="IPR024747">
    <property type="entry name" value="Pyridox_Oxase-rel"/>
</dbReference>
<evidence type="ECO:0000313" key="1">
    <source>
        <dbReference type="EMBL" id="MBC5723712.1"/>
    </source>
</evidence>
<reference evidence="1" key="1">
    <citation type="submission" date="2020-08" db="EMBL/GenBank/DDBJ databases">
        <title>Genome public.</title>
        <authorList>
            <person name="Liu C."/>
            <person name="Sun Q."/>
        </authorList>
    </citation>
    <scope>NUCLEOTIDE SEQUENCE</scope>
    <source>
        <strain evidence="1">NSJ-23</strain>
    </source>
</reference>
<dbReference type="SUPFAM" id="SSF50475">
    <property type="entry name" value="FMN-binding split barrel"/>
    <property type="match status" value="1"/>
</dbReference>
<protein>
    <submittedName>
        <fullName evidence="1">Pyridoxamine 5'-phosphate oxidase family protein</fullName>
    </submittedName>
</protein>
<dbReference type="Proteomes" id="UP000628736">
    <property type="component" value="Unassembled WGS sequence"/>
</dbReference>